<comment type="caution">
    <text evidence="2">The sequence shown here is derived from an EMBL/GenBank/DDBJ whole genome shotgun (WGS) entry which is preliminary data.</text>
</comment>
<reference evidence="3" key="1">
    <citation type="submission" date="2023-07" db="EMBL/GenBank/DDBJ databases">
        <title>Whole genome shotgun sequence of Streptomyces spororaveus NBRC 15456.</title>
        <authorList>
            <person name="Komaki H."/>
            <person name="Tamura T."/>
        </authorList>
    </citation>
    <scope>NUCLEOTIDE SEQUENCE [LARGE SCALE GENOMIC DNA]</scope>
    <source>
        <strain evidence="3">NBRC 15456</strain>
    </source>
</reference>
<evidence type="ECO:0000313" key="2">
    <source>
        <dbReference type="EMBL" id="GHI79724.1"/>
    </source>
</evidence>
<gene>
    <name evidence="2" type="ORF">Sspor_52850</name>
</gene>
<name>A0ABQ3TH53_9ACTN</name>
<evidence type="ECO:0000313" key="3">
    <source>
        <dbReference type="Proteomes" id="UP000608522"/>
    </source>
</evidence>
<dbReference type="EMBL" id="BNED01000005">
    <property type="protein sequence ID" value="GHI79724.1"/>
    <property type="molecule type" value="Genomic_DNA"/>
</dbReference>
<accession>A0ABQ3TH53</accession>
<organism evidence="2 3">
    <name type="scientific">Streptomyces spororaveus</name>
    <dbReference type="NCBI Taxonomy" id="284039"/>
    <lineage>
        <taxon>Bacteria</taxon>
        <taxon>Bacillati</taxon>
        <taxon>Actinomycetota</taxon>
        <taxon>Actinomycetes</taxon>
        <taxon>Kitasatosporales</taxon>
        <taxon>Streptomycetaceae</taxon>
        <taxon>Streptomyces</taxon>
    </lineage>
</organism>
<evidence type="ECO:0000256" key="1">
    <source>
        <dbReference type="SAM" id="MobiDB-lite"/>
    </source>
</evidence>
<keyword evidence="3" id="KW-1185">Reference proteome</keyword>
<dbReference type="Proteomes" id="UP000608522">
    <property type="component" value="Unassembled WGS sequence"/>
</dbReference>
<sequence>MELRAYARLLNLLGLPDLRCPPRALVRTVPMPCAPPAPRPVRGACAFRPCAVDGRRARAPGVHTPGEMPPVQLPAAHAGTEAVIRTSGAGDFKPPPSRFAAPASENPEENFCYSANRRTPPALR</sequence>
<proteinExistence type="predicted"/>
<feature type="region of interest" description="Disordered" evidence="1">
    <location>
        <begin position="56"/>
        <end position="124"/>
    </location>
</feature>
<protein>
    <submittedName>
        <fullName evidence="2">Uncharacterized protein</fullName>
    </submittedName>
</protein>